<keyword evidence="3" id="KW-1003">Cell membrane</keyword>
<dbReference type="GO" id="GO:0005886">
    <property type="term" value="C:plasma membrane"/>
    <property type="evidence" value="ECO:0007669"/>
    <property type="project" value="UniProtKB-SubCell"/>
</dbReference>
<comment type="caution">
    <text evidence="6">The sequence shown here is derived from an EMBL/GenBank/DDBJ whole genome shotgun (WGS) entry which is preliminary data.</text>
</comment>
<proteinExistence type="inferred from homology"/>
<protein>
    <recommendedName>
        <fullName evidence="3">Probable endolytic peptidoglycan transglycosylase RlpA</fullName>
        <ecNumber evidence="3">4.2.2.-</ecNumber>
    </recommendedName>
</protein>
<keyword evidence="7" id="KW-1185">Reference proteome</keyword>
<comment type="similarity">
    <text evidence="3 4">Belongs to the RlpA family.</text>
</comment>
<comment type="function">
    <text evidence="3">Lytic transglycosylase with a strong preference for naked glycan strands that lack stem peptides.</text>
</comment>
<accession>A0A3P1AN47</accession>
<dbReference type="RefSeq" id="WP_124900422.1">
    <property type="nucleotide sequence ID" value="NZ_RQTJ01000044.1"/>
</dbReference>
<dbReference type="GO" id="GO:0071555">
    <property type="term" value="P:cell wall organization"/>
    <property type="evidence" value="ECO:0007669"/>
    <property type="project" value="UniProtKB-KW"/>
</dbReference>
<dbReference type="EC" id="4.2.2.-" evidence="3"/>
<dbReference type="GO" id="GO:0000270">
    <property type="term" value="P:peptidoglycan metabolic process"/>
    <property type="evidence" value="ECO:0007669"/>
    <property type="project" value="UniProtKB-UniRule"/>
</dbReference>
<dbReference type="Gene3D" id="2.40.40.10">
    <property type="entry name" value="RlpA-like domain"/>
    <property type="match status" value="1"/>
</dbReference>
<dbReference type="HAMAP" id="MF_02071">
    <property type="entry name" value="RlpA"/>
    <property type="match status" value="1"/>
</dbReference>
<comment type="subcellular location">
    <subcellularLocation>
        <location evidence="3">Cell membrane</location>
        <topology evidence="3">Lipid-anchor</topology>
    </subcellularLocation>
</comment>
<evidence type="ECO:0000256" key="1">
    <source>
        <dbReference type="ARBA" id="ARBA00023239"/>
    </source>
</evidence>
<keyword evidence="3" id="KW-0472">Membrane</keyword>
<dbReference type="OrthoDB" id="9779128at2"/>
<dbReference type="Proteomes" id="UP000268372">
    <property type="component" value="Unassembled WGS sequence"/>
</dbReference>
<dbReference type="InterPro" id="IPR034718">
    <property type="entry name" value="RlpA"/>
</dbReference>
<dbReference type="InterPro" id="IPR009009">
    <property type="entry name" value="RlpA-like_DPBB"/>
</dbReference>
<evidence type="ECO:0000256" key="2">
    <source>
        <dbReference type="ARBA" id="ARBA00023316"/>
    </source>
</evidence>
<evidence type="ECO:0000259" key="5">
    <source>
        <dbReference type="Pfam" id="PF03330"/>
    </source>
</evidence>
<dbReference type="Pfam" id="PF03330">
    <property type="entry name" value="DPBB_1"/>
    <property type="match status" value="1"/>
</dbReference>
<dbReference type="SUPFAM" id="SSF50685">
    <property type="entry name" value="Barwin-like endoglucanases"/>
    <property type="match status" value="1"/>
</dbReference>
<reference evidence="6 7" key="1">
    <citation type="submission" date="2018-11" db="EMBL/GenBank/DDBJ databases">
        <title>Flavobacterium sp. nov., YIM 102796 draft genome.</title>
        <authorList>
            <person name="Li G."/>
            <person name="Jiang Y."/>
        </authorList>
    </citation>
    <scope>NUCLEOTIDE SEQUENCE [LARGE SCALE GENOMIC DNA]</scope>
    <source>
        <strain evidence="6 7">YIM 102796</strain>
    </source>
</reference>
<evidence type="ECO:0000313" key="6">
    <source>
        <dbReference type="EMBL" id="RRA90367.1"/>
    </source>
</evidence>
<keyword evidence="3" id="KW-0449">Lipoprotein</keyword>
<organism evidence="6 7">
    <name type="scientific">Paenimyroides viscosum</name>
    <dbReference type="NCBI Taxonomy" id="2488729"/>
    <lineage>
        <taxon>Bacteria</taxon>
        <taxon>Pseudomonadati</taxon>
        <taxon>Bacteroidota</taxon>
        <taxon>Flavobacteriia</taxon>
        <taxon>Flavobacteriales</taxon>
        <taxon>Flavobacteriaceae</taxon>
        <taxon>Paenimyroides</taxon>
    </lineage>
</organism>
<keyword evidence="2 3" id="KW-0961">Cell wall biogenesis/degradation</keyword>
<feature type="domain" description="RlpA-like protein double-psi beta-barrel" evidence="5">
    <location>
        <begin position="40"/>
        <end position="124"/>
    </location>
</feature>
<keyword evidence="3" id="KW-0564">Palmitate</keyword>
<dbReference type="PANTHER" id="PTHR34183">
    <property type="entry name" value="ENDOLYTIC PEPTIDOGLYCAN TRANSGLYCOSYLASE RLPA"/>
    <property type="match status" value="1"/>
</dbReference>
<gene>
    <name evidence="3" type="primary">rlpA</name>
    <name evidence="6" type="ORF">EG242_13655</name>
</gene>
<dbReference type="PROSITE" id="PS51257">
    <property type="entry name" value="PROKAR_LIPOPROTEIN"/>
    <property type="match status" value="1"/>
</dbReference>
<dbReference type="InterPro" id="IPR036908">
    <property type="entry name" value="RlpA-like_sf"/>
</dbReference>
<evidence type="ECO:0000313" key="7">
    <source>
        <dbReference type="Proteomes" id="UP000268372"/>
    </source>
</evidence>
<evidence type="ECO:0000256" key="4">
    <source>
        <dbReference type="RuleBase" id="RU003495"/>
    </source>
</evidence>
<dbReference type="NCBIfam" id="TIGR00413">
    <property type="entry name" value="rlpA"/>
    <property type="match status" value="1"/>
</dbReference>
<dbReference type="CDD" id="cd22268">
    <property type="entry name" value="DPBB_RlpA-like"/>
    <property type="match status" value="1"/>
</dbReference>
<name>A0A3P1AN47_9FLAO</name>
<sequence length="133" mass="14833">MNLRYSLIIIILLIGFTSCKTASNSKNTKTSLYKDEVFACYYHNKFNGRKTASGIIFSNSKLTAAHKSLTFGTKVKVTNIENNKSVIVEINDRGPFTKGLEIDLSKKAFDAISHDKKAGKLQVKLELINDSKK</sequence>
<dbReference type="InterPro" id="IPR012997">
    <property type="entry name" value="RplA"/>
</dbReference>
<dbReference type="GO" id="GO:0008932">
    <property type="term" value="F:lytic endotransglycosylase activity"/>
    <property type="evidence" value="ECO:0007669"/>
    <property type="project" value="UniProtKB-UniRule"/>
</dbReference>
<dbReference type="EMBL" id="RQTJ01000044">
    <property type="protein sequence ID" value="RRA90367.1"/>
    <property type="molecule type" value="Genomic_DNA"/>
</dbReference>
<dbReference type="AlphaFoldDB" id="A0A3P1AN47"/>
<evidence type="ECO:0000256" key="3">
    <source>
        <dbReference type="HAMAP-Rule" id="MF_02071"/>
    </source>
</evidence>
<dbReference type="PANTHER" id="PTHR34183:SF1">
    <property type="entry name" value="ENDOLYTIC PEPTIDOGLYCAN TRANSGLYCOSYLASE RLPA"/>
    <property type="match status" value="1"/>
</dbReference>
<keyword evidence="1 3" id="KW-0456">Lyase</keyword>